<keyword evidence="16" id="KW-1185">Reference proteome</keyword>
<keyword evidence="7" id="KW-0967">Endosome</keyword>
<dbReference type="InterPro" id="IPR037055">
    <property type="entry name" value="MHC_I-like_Ag-recog_sf"/>
</dbReference>
<dbReference type="OrthoDB" id="8890485at2759"/>
<feature type="transmembrane region" description="Helical" evidence="14">
    <location>
        <begin position="281"/>
        <end position="305"/>
    </location>
</feature>
<evidence type="ECO:0000256" key="9">
    <source>
        <dbReference type="ARBA" id="ARBA00023136"/>
    </source>
</evidence>
<dbReference type="InterPro" id="IPR036179">
    <property type="entry name" value="Ig-like_dom_sf"/>
</dbReference>
<dbReference type="SMART" id="SM00407">
    <property type="entry name" value="IGc1"/>
    <property type="match status" value="1"/>
</dbReference>
<feature type="domain" description="Ig-like" evidence="15">
    <location>
        <begin position="164"/>
        <end position="264"/>
    </location>
</feature>
<dbReference type="AlphaFoldDB" id="A0A1U7UVQ7"/>
<keyword evidence="8" id="KW-0391">Immunity</keyword>
<keyword evidence="9 14" id="KW-0472">Membrane</keyword>
<dbReference type="GO" id="GO:0010008">
    <property type="term" value="C:endosome membrane"/>
    <property type="evidence" value="ECO:0007669"/>
    <property type="project" value="UniProtKB-SubCell"/>
</dbReference>
<evidence type="ECO:0000256" key="6">
    <source>
        <dbReference type="ARBA" id="ARBA00022729"/>
    </source>
</evidence>
<evidence type="ECO:0000313" key="17">
    <source>
        <dbReference type="RefSeq" id="XP_008072863.2"/>
    </source>
</evidence>
<dbReference type="InterPro" id="IPR003597">
    <property type="entry name" value="Ig_C1-set"/>
</dbReference>
<evidence type="ECO:0000256" key="8">
    <source>
        <dbReference type="ARBA" id="ARBA00022859"/>
    </source>
</evidence>
<dbReference type="KEGG" id="csyr:103277272"/>
<evidence type="ECO:0000256" key="1">
    <source>
        <dbReference type="ARBA" id="ARBA00004251"/>
    </source>
</evidence>
<evidence type="ECO:0000256" key="13">
    <source>
        <dbReference type="ARBA" id="ARBA00037531"/>
    </source>
</evidence>
<evidence type="ECO:0000256" key="4">
    <source>
        <dbReference type="ARBA" id="ARBA00022475"/>
    </source>
</evidence>
<evidence type="ECO:0000313" key="16">
    <source>
        <dbReference type="Proteomes" id="UP000189704"/>
    </source>
</evidence>
<dbReference type="GO" id="GO:0030884">
    <property type="term" value="F:exogenous lipid antigen binding"/>
    <property type="evidence" value="ECO:0007669"/>
    <property type="project" value="TreeGrafter"/>
</dbReference>
<reference evidence="17" key="1">
    <citation type="submission" date="2025-08" db="UniProtKB">
        <authorList>
            <consortium name="RefSeq"/>
        </authorList>
    </citation>
    <scope>IDENTIFICATION</scope>
</reference>
<dbReference type="Pfam" id="PF07654">
    <property type="entry name" value="C1-set"/>
    <property type="match status" value="1"/>
</dbReference>
<evidence type="ECO:0000256" key="12">
    <source>
        <dbReference type="ARBA" id="ARBA00023319"/>
    </source>
</evidence>
<keyword evidence="6" id="KW-0732">Signal</keyword>
<sequence length="315" mass="35272">PQGPFLFRCAQTSSFASSRQSRTDVSVWLGELQTHSWSNDSDFVRPLKPWSRGTFSDQQWEMLMHTLGGYRSSFTRDIKEFAKMLQVAYPIELQLSAGCEIHPGNTSENFLHVAHEGREVLSFQETSWKAAPEAPDWINVVIRVLNQDQETRETVQWLLNDTCPQFASGLLEAGKSELEKQVKPKAWLSSGPSPGPGHLLLVCHVSGFYPKPVWVMWMRGEQEQSGTQQGDILPNADETWYLQATLDVEAGEAPGLACRVKHSSLEGQDIILYWGGSHASVGLIALAVLTCLVSLLALIIGLTWFKKRRSYQDIL</sequence>
<dbReference type="Gene3D" id="3.30.500.10">
    <property type="entry name" value="MHC class I-like antigen recognition-like"/>
    <property type="match status" value="1"/>
</dbReference>
<evidence type="ECO:0000256" key="2">
    <source>
        <dbReference type="ARBA" id="ARBA00004608"/>
    </source>
</evidence>
<dbReference type="RefSeq" id="XP_008072863.2">
    <property type="nucleotide sequence ID" value="XM_008074672.2"/>
</dbReference>
<feature type="non-terminal residue" evidence="17">
    <location>
        <position position="1"/>
    </location>
</feature>
<accession>A0A1U7UVQ7</accession>
<dbReference type="PROSITE" id="PS50835">
    <property type="entry name" value="IG_LIKE"/>
    <property type="match status" value="1"/>
</dbReference>
<keyword evidence="5" id="KW-0399">Innate immunity</keyword>
<keyword evidence="14" id="KW-1133">Transmembrane helix</keyword>
<evidence type="ECO:0000256" key="7">
    <source>
        <dbReference type="ARBA" id="ARBA00022753"/>
    </source>
</evidence>
<keyword evidence="4" id="KW-1003">Cell membrane</keyword>
<dbReference type="GO" id="GO:0071723">
    <property type="term" value="F:lipopeptide binding"/>
    <property type="evidence" value="ECO:0007669"/>
    <property type="project" value="TreeGrafter"/>
</dbReference>
<evidence type="ECO:0000256" key="5">
    <source>
        <dbReference type="ARBA" id="ARBA00022588"/>
    </source>
</evidence>
<dbReference type="GO" id="GO:0030883">
    <property type="term" value="F:endogenous lipid antigen binding"/>
    <property type="evidence" value="ECO:0007669"/>
    <property type="project" value="TreeGrafter"/>
</dbReference>
<keyword evidence="14" id="KW-0812">Transmembrane</keyword>
<proteinExistence type="predicted"/>
<dbReference type="GO" id="GO:0009897">
    <property type="term" value="C:external side of plasma membrane"/>
    <property type="evidence" value="ECO:0007669"/>
    <property type="project" value="TreeGrafter"/>
</dbReference>
<evidence type="ECO:0000259" key="15">
    <source>
        <dbReference type="PROSITE" id="PS50835"/>
    </source>
</evidence>
<keyword evidence="12" id="KW-0393">Immunoglobulin domain</keyword>
<dbReference type="SUPFAM" id="SSF48726">
    <property type="entry name" value="Immunoglobulin"/>
    <property type="match status" value="1"/>
</dbReference>
<dbReference type="GO" id="GO:0048006">
    <property type="term" value="P:antigen processing and presentation, endogenous lipid antigen via MHC class Ib"/>
    <property type="evidence" value="ECO:0007669"/>
    <property type="project" value="TreeGrafter"/>
</dbReference>
<dbReference type="InterPro" id="IPR013783">
    <property type="entry name" value="Ig-like_fold"/>
</dbReference>
<gene>
    <name evidence="17" type="primary">CD1D</name>
</gene>
<keyword evidence="11" id="KW-0458">Lysosome</keyword>
<dbReference type="InterPro" id="IPR050208">
    <property type="entry name" value="MHC_class-I_related"/>
</dbReference>
<dbReference type="GO" id="GO:0045087">
    <property type="term" value="P:innate immune response"/>
    <property type="evidence" value="ECO:0007669"/>
    <property type="project" value="UniProtKB-KW"/>
</dbReference>
<dbReference type="PANTHER" id="PTHR16675:SF175">
    <property type="entry name" value="ANTIGEN-PRESENTING GLYCOPROTEIN CD1D"/>
    <property type="match status" value="1"/>
</dbReference>
<evidence type="ECO:0000256" key="3">
    <source>
        <dbReference type="ARBA" id="ARBA00004656"/>
    </source>
</evidence>
<organism evidence="16 17">
    <name type="scientific">Carlito syrichta</name>
    <name type="common">Philippine tarsier</name>
    <name type="synonym">Tarsius syrichta</name>
    <dbReference type="NCBI Taxonomy" id="1868482"/>
    <lineage>
        <taxon>Eukaryota</taxon>
        <taxon>Metazoa</taxon>
        <taxon>Chordata</taxon>
        <taxon>Craniata</taxon>
        <taxon>Vertebrata</taxon>
        <taxon>Euteleostomi</taxon>
        <taxon>Mammalia</taxon>
        <taxon>Eutheria</taxon>
        <taxon>Euarchontoglires</taxon>
        <taxon>Primates</taxon>
        <taxon>Haplorrhini</taxon>
        <taxon>Tarsiiformes</taxon>
        <taxon>Tarsiidae</taxon>
        <taxon>Carlito</taxon>
    </lineage>
</organism>
<dbReference type="PANTHER" id="PTHR16675">
    <property type="entry name" value="MHC CLASS I-RELATED"/>
    <property type="match status" value="1"/>
</dbReference>
<dbReference type="CTD" id="912"/>
<dbReference type="Gene3D" id="2.60.40.10">
    <property type="entry name" value="Immunoglobulins"/>
    <property type="match status" value="1"/>
</dbReference>
<dbReference type="FunFam" id="3.30.500.10:FF:000002">
    <property type="entry name" value="Antigen-presenting glycoprotein CD1d1"/>
    <property type="match status" value="1"/>
</dbReference>
<evidence type="ECO:0000256" key="10">
    <source>
        <dbReference type="ARBA" id="ARBA00023180"/>
    </source>
</evidence>
<dbReference type="GeneID" id="103277272"/>
<dbReference type="Pfam" id="PF16497">
    <property type="entry name" value="MHC_I_3"/>
    <property type="match status" value="1"/>
</dbReference>
<comment type="function">
    <text evidence="13">Antigen-presenting protein that binds self and non-self glycolipids and presents them to T-cell receptors on natural killer T-cells.</text>
</comment>
<dbReference type="GO" id="GO:0005765">
    <property type="term" value="C:lysosomal membrane"/>
    <property type="evidence" value="ECO:0007669"/>
    <property type="project" value="UniProtKB-SubCell"/>
</dbReference>
<dbReference type="InterPro" id="IPR007110">
    <property type="entry name" value="Ig-like_dom"/>
</dbReference>
<dbReference type="GO" id="GO:0001916">
    <property type="term" value="P:positive regulation of T cell mediated cytotoxicity"/>
    <property type="evidence" value="ECO:0007669"/>
    <property type="project" value="TreeGrafter"/>
</dbReference>
<dbReference type="FunFam" id="2.60.40.10:FF:000254">
    <property type="entry name" value="Antigen-presenting glycoprotein CD1d1"/>
    <property type="match status" value="1"/>
</dbReference>
<dbReference type="InterPro" id="IPR011161">
    <property type="entry name" value="MHC_I-like_Ag-recog"/>
</dbReference>
<protein>
    <submittedName>
        <fullName evidence="17">Antigen-presenting glycoprotein CD1d</fullName>
    </submittedName>
</protein>
<dbReference type="InterPro" id="IPR011162">
    <property type="entry name" value="MHC_I/II-like_Ag-recog"/>
</dbReference>
<name>A0A1U7UVQ7_CARSF</name>
<dbReference type="GO" id="GO:0005615">
    <property type="term" value="C:extracellular space"/>
    <property type="evidence" value="ECO:0007669"/>
    <property type="project" value="TreeGrafter"/>
</dbReference>
<evidence type="ECO:0000256" key="14">
    <source>
        <dbReference type="SAM" id="Phobius"/>
    </source>
</evidence>
<dbReference type="CDD" id="cd21029">
    <property type="entry name" value="IgC1_CD1"/>
    <property type="match status" value="1"/>
</dbReference>
<evidence type="ECO:0000256" key="11">
    <source>
        <dbReference type="ARBA" id="ARBA00023228"/>
    </source>
</evidence>
<dbReference type="GO" id="GO:0048007">
    <property type="term" value="P:antigen processing and presentation, exogenous lipid antigen via MHC class Ib"/>
    <property type="evidence" value="ECO:0007669"/>
    <property type="project" value="TreeGrafter"/>
</dbReference>
<keyword evidence="10" id="KW-0325">Glycoprotein</keyword>
<comment type="subcellular location">
    <subcellularLocation>
        <location evidence="1">Cell membrane</location>
        <topology evidence="1">Single-pass type I membrane protein</topology>
    </subcellularLocation>
    <subcellularLocation>
        <location evidence="2">Endosome membrane</location>
    </subcellularLocation>
    <subcellularLocation>
        <location evidence="3">Lysosome membrane</location>
    </subcellularLocation>
</comment>
<dbReference type="Proteomes" id="UP000189704">
    <property type="component" value="Unplaced"/>
</dbReference>
<dbReference type="SUPFAM" id="SSF54452">
    <property type="entry name" value="MHC antigen-recognition domain"/>
    <property type="match status" value="1"/>
</dbReference>